<dbReference type="AlphaFoldDB" id="A0A915BFJ5"/>
<proteinExistence type="predicted"/>
<name>A0A915BFJ5_PARUN</name>
<dbReference type="WBParaSite" id="PgR037_g064_t01">
    <property type="protein sequence ID" value="PgR037_g064_t01"/>
    <property type="gene ID" value="PgR037_g064"/>
</dbReference>
<keyword evidence="1" id="KW-1185">Reference proteome</keyword>
<organism evidence="1 2">
    <name type="scientific">Parascaris univalens</name>
    <name type="common">Nematode worm</name>
    <dbReference type="NCBI Taxonomy" id="6257"/>
    <lineage>
        <taxon>Eukaryota</taxon>
        <taxon>Metazoa</taxon>
        <taxon>Ecdysozoa</taxon>
        <taxon>Nematoda</taxon>
        <taxon>Chromadorea</taxon>
        <taxon>Rhabditida</taxon>
        <taxon>Spirurina</taxon>
        <taxon>Ascaridomorpha</taxon>
        <taxon>Ascaridoidea</taxon>
        <taxon>Ascarididae</taxon>
        <taxon>Parascaris</taxon>
    </lineage>
</organism>
<protein>
    <submittedName>
        <fullName evidence="2">Uncharacterized protein</fullName>
    </submittedName>
</protein>
<evidence type="ECO:0000313" key="2">
    <source>
        <dbReference type="WBParaSite" id="PgR037_g064_t01"/>
    </source>
</evidence>
<evidence type="ECO:0000313" key="1">
    <source>
        <dbReference type="Proteomes" id="UP000887569"/>
    </source>
</evidence>
<reference evidence="2" key="1">
    <citation type="submission" date="2022-11" db="UniProtKB">
        <authorList>
            <consortium name="WormBaseParasite"/>
        </authorList>
    </citation>
    <scope>IDENTIFICATION</scope>
</reference>
<sequence length="110" mass="12702">MGPLRVSEIGSPRVTAPMNLCTVFRSKGSKKEYLNLGPELDALYHRLVQRLYCVQWRKLQLFTNSSIRTVRVNESQLLRGDCHKVLEWDARKNTSGYVDRCQRAKGDYLA</sequence>
<dbReference type="Proteomes" id="UP000887569">
    <property type="component" value="Unplaced"/>
</dbReference>
<accession>A0A915BFJ5</accession>